<comment type="similarity">
    <text evidence="1">Belongs to the helicase family. UvrD subfamily.</text>
</comment>
<keyword evidence="2 10" id="KW-0547">Nucleotide-binding</keyword>
<dbReference type="InterPro" id="IPR014016">
    <property type="entry name" value="UvrD-like_ATP-bd"/>
</dbReference>
<reference evidence="16" key="1">
    <citation type="submission" date="2023-07" db="EMBL/GenBank/DDBJ databases">
        <title>Whole genome shotgun sequence of Streptomyces nojiriensis NBRC 13794.</title>
        <authorList>
            <person name="Komaki H."/>
            <person name="Tamura T."/>
        </authorList>
    </citation>
    <scope>NUCLEOTIDE SEQUENCE [LARGE SCALE GENOMIC DNA]</scope>
    <source>
        <strain evidence="16">NBRC 13794</strain>
    </source>
</reference>
<dbReference type="InterPro" id="IPR010997">
    <property type="entry name" value="HRDC-like_sf"/>
</dbReference>
<evidence type="ECO:0000256" key="9">
    <source>
        <dbReference type="ARBA" id="ARBA00048988"/>
    </source>
</evidence>
<comment type="catalytic activity">
    <reaction evidence="7">
        <text>Couples ATP hydrolysis with the unwinding of duplex DNA by translocating in the 3'-5' direction.</text>
        <dbReference type="EC" id="5.6.2.4"/>
    </reaction>
</comment>
<sequence length="724" mass="78539">MTAATHSSSFPGGPASADSADAVLLGLDPEQREVATTLRGPVCVLAGAGTGKTRAITHRIAYGVRSGQLMPASVLAVTFTNRAAGEMRGRLRTLGAGGVQARTFHSAALRQLQYFWPKAVGGEVPRLLERKIQFVAEAGARCRIRLDRNELRDVTGEIEWAKVTQTVPADYPVAALKSGREAPRDLAEIAQIYGTYEQLKRDRGMIDFEDVLLLTVGILQDRHDIAEQIRTQYQHFVVDEYQDVSPLQQRLLDLWLGERDSLCVVGDASQTIYSFTGATPDHLLNFRTRYPQATVVKLVRDYRSTPQVVHLANGLLNQAKGRAAEHRLELISQRETGPDPVYAEYADEPAEAEGVARRIRDLIAAGVPAGEIAVLYRINAQSEVYEQALADAGVPYQLRGAERFFERQEVQKAILALRGAARSGGNDPLLDDVVELGSQVRAVLSSTGWGTEPPAGSGAVRDQWESLAALVRLAEDFARSRPGATLADLTIELEERKAAQHAPTVQGVTLASLHAAKGLEWDAVFLVGLTDGMIPITYAKTDEQVEEERRLLYVGVTRARIHLNLSWAVSRAPGGRASRRPSRFLNGLRPGSAAPGATAGSAAERGVRGRVRRGPVLCRVCGKTLTEAGELKLMRCEDCPSDMDEGLYERLRDWRAAQSKEQGLPAYCVFTDKTLMAIAEAAPAEEGELSMISGVGGRKLDRYGADVLAICAGQEVAAGHPDDA</sequence>
<dbReference type="CDD" id="cd17932">
    <property type="entry name" value="DEXQc_UvrD"/>
    <property type="match status" value="1"/>
</dbReference>
<organism evidence="15 16">
    <name type="scientific">Streptomyces nojiriensis</name>
    <dbReference type="NCBI Taxonomy" id="66374"/>
    <lineage>
        <taxon>Bacteria</taxon>
        <taxon>Bacillati</taxon>
        <taxon>Actinomycetota</taxon>
        <taxon>Actinomycetes</taxon>
        <taxon>Kitasatosporales</taxon>
        <taxon>Streptomycetaceae</taxon>
        <taxon>Streptomyces</taxon>
    </lineage>
</organism>
<dbReference type="PROSITE" id="PS50967">
    <property type="entry name" value="HRDC"/>
    <property type="match status" value="1"/>
</dbReference>
<evidence type="ECO:0000313" key="15">
    <source>
        <dbReference type="EMBL" id="GHI74196.1"/>
    </source>
</evidence>
<dbReference type="InterPro" id="IPR027417">
    <property type="entry name" value="P-loop_NTPase"/>
</dbReference>
<feature type="domain" description="UvrD-like helicase ATP-binding" evidence="13">
    <location>
        <begin position="25"/>
        <end position="305"/>
    </location>
</feature>
<keyword evidence="16" id="KW-1185">Reference proteome</keyword>
<accession>A0ABQ3T1D4</accession>
<feature type="domain" description="HRDC" evidence="12">
    <location>
        <begin position="641"/>
        <end position="721"/>
    </location>
</feature>
<evidence type="ECO:0000256" key="7">
    <source>
        <dbReference type="ARBA" id="ARBA00034617"/>
    </source>
</evidence>
<comment type="catalytic activity">
    <reaction evidence="9">
        <text>ATP + H2O = ADP + phosphate + H(+)</text>
        <dbReference type="Rhea" id="RHEA:13065"/>
        <dbReference type="ChEBI" id="CHEBI:15377"/>
        <dbReference type="ChEBI" id="CHEBI:15378"/>
        <dbReference type="ChEBI" id="CHEBI:30616"/>
        <dbReference type="ChEBI" id="CHEBI:43474"/>
        <dbReference type="ChEBI" id="CHEBI:456216"/>
        <dbReference type="EC" id="5.6.2.4"/>
    </reaction>
</comment>
<dbReference type="Pfam" id="PF00580">
    <property type="entry name" value="UvrD-helicase"/>
    <property type="match status" value="1"/>
</dbReference>
<dbReference type="Pfam" id="PF13361">
    <property type="entry name" value="UvrD_C"/>
    <property type="match status" value="2"/>
</dbReference>
<evidence type="ECO:0000256" key="1">
    <source>
        <dbReference type="ARBA" id="ARBA00009922"/>
    </source>
</evidence>
<evidence type="ECO:0000256" key="6">
    <source>
        <dbReference type="ARBA" id="ARBA00023235"/>
    </source>
</evidence>
<evidence type="ECO:0000313" key="16">
    <source>
        <dbReference type="Proteomes" id="UP000613974"/>
    </source>
</evidence>
<evidence type="ECO:0000259" key="13">
    <source>
        <dbReference type="PROSITE" id="PS51198"/>
    </source>
</evidence>
<feature type="compositionally biased region" description="Low complexity" evidence="11">
    <location>
        <begin position="590"/>
        <end position="603"/>
    </location>
</feature>
<dbReference type="Gene3D" id="1.10.150.80">
    <property type="entry name" value="HRDC domain"/>
    <property type="match status" value="1"/>
</dbReference>
<dbReference type="PANTHER" id="PTHR11070:SF69">
    <property type="entry name" value="ATP-DEPENDENT DNA HELICASE UVRD2"/>
    <property type="match status" value="1"/>
</dbReference>
<dbReference type="Gene3D" id="3.40.50.300">
    <property type="entry name" value="P-loop containing nucleotide triphosphate hydrolases"/>
    <property type="match status" value="3"/>
</dbReference>
<gene>
    <name evidence="15" type="ORF">Snoj_81140</name>
</gene>
<protein>
    <recommendedName>
        <fullName evidence="8">DNA 3'-5' helicase</fullName>
        <ecNumber evidence="8">5.6.2.4</ecNumber>
    </recommendedName>
</protein>
<dbReference type="EMBL" id="BNEC01000005">
    <property type="protein sequence ID" value="GHI74196.1"/>
    <property type="molecule type" value="Genomic_DNA"/>
</dbReference>
<dbReference type="InterPro" id="IPR000212">
    <property type="entry name" value="DNA_helicase_UvrD/REP"/>
</dbReference>
<name>A0ABQ3T1D4_9ACTN</name>
<dbReference type="PANTHER" id="PTHR11070">
    <property type="entry name" value="UVRD / RECB / PCRA DNA HELICASE FAMILY MEMBER"/>
    <property type="match status" value="1"/>
</dbReference>
<dbReference type="SUPFAM" id="SSF52540">
    <property type="entry name" value="P-loop containing nucleoside triphosphate hydrolases"/>
    <property type="match status" value="1"/>
</dbReference>
<feature type="region of interest" description="Disordered" evidence="11">
    <location>
        <begin position="574"/>
        <end position="606"/>
    </location>
</feature>
<evidence type="ECO:0000259" key="12">
    <source>
        <dbReference type="PROSITE" id="PS50967"/>
    </source>
</evidence>
<dbReference type="SUPFAM" id="SSF47819">
    <property type="entry name" value="HRDC-like"/>
    <property type="match status" value="1"/>
</dbReference>
<feature type="domain" description="UvrD-like helicase C-terminal" evidence="14">
    <location>
        <begin position="306"/>
        <end position="561"/>
    </location>
</feature>
<dbReference type="PROSITE" id="PS51217">
    <property type="entry name" value="UVRD_HELICASE_CTER"/>
    <property type="match status" value="1"/>
</dbReference>
<keyword evidence="4 10" id="KW-0347">Helicase</keyword>
<dbReference type="Gene3D" id="1.10.10.160">
    <property type="match status" value="1"/>
</dbReference>
<feature type="binding site" evidence="10">
    <location>
        <begin position="46"/>
        <end position="53"/>
    </location>
    <ligand>
        <name>ATP</name>
        <dbReference type="ChEBI" id="CHEBI:30616"/>
    </ligand>
</feature>
<keyword evidence="3 10" id="KW-0378">Hydrolase</keyword>
<dbReference type="EC" id="5.6.2.4" evidence="8"/>
<keyword evidence="5 10" id="KW-0067">ATP-binding</keyword>
<dbReference type="InterPro" id="IPR013986">
    <property type="entry name" value="DExx_box_DNA_helicase_dom_sf"/>
</dbReference>
<dbReference type="PROSITE" id="PS51198">
    <property type="entry name" value="UVRD_HELICASE_ATP_BIND"/>
    <property type="match status" value="1"/>
</dbReference>
<comment type="caution">
    <text evidence="15">The sequence shown here is derived from an EMBL/GenBank/DDBJ whole genome shotgun (WGS) entry which is preliminary data.</text>
</comment>
<dbReference type="Pfam" id="PF00570">
    <property type="entry name" value="HRDC"/>
    <property type="match status" value="1"/>
</dbReference>
<evidence type="ECO:0000259" key="14">
    <source>
        <dbReference type="PROSITE" id="PS51217"/>
    </source>
</evidence>
<dbReference type="CDD" id="cd18807">
    <property type="entry name" value="SF1_C_UvrD"/>
    <property type="match status" value="1"/>
</dbReference>
<dbReference type="GeneID" id="95592411"/>
<evidence type="ECO:0000256" key="8">
    <source>
        <dbReference type="ARBA" id="ARBA00034808"/>
    </source>
</evidence>
<proteinExistence type="inferred from homology"/>
<dbReference type="Proteomes" id="UP000613974">
    <property type="component" value="Unassembled WGS sequence"/>
</dbReference>
<dbReference type="InterPro" id="IPR044876">
    <property type="entry name" value="HRDC_dom_sf"/>
</dbReference>
<dbReference type="InterPro" id="IPR002121">
    <property type="entry name" value="HRDC_dom"/>
</dbReference>
<evidence type="ECO:0000256" key="2">
    <source>
        <dbReference type="ARBA" id="ARBA00022741"/>
    </source>
</evidence>
<dbReference type="InterPro" id="IPR014017">
    <property type="entry name" value="DNA_helicase_UvrD-like_C"/>
</dbReference>
<evidence type="ECO:0000256" key="10">
    <source>
        <dbReference type="PROSITE-ProRule" id="PRU00560"/>
    </source>
</evidence>
<dbReference type="SMART" id="SM00341">
    <property type="entry name" value="HRDC"/>
    <property type="match status" value="1"/>
</dbReference>
<dbReference type="GO" id="GO:0004386">
    <property type="term" value="F:helicase activity"/>
    <property type="evidence" value="ECO:0007669"/>
    <property type="project" value="UniProtKB-KW"/>
</dbReference>
<dbReference type="RefSeq" id="WP_189732693.1">
    <property type="nucleotide sequence ID" value="NZ_BMRL01000001.1"/>
</dbReference>
<evidence type="ECO:0000256" key="5">
    <source>
        <dbReference type="ARBA" id="ARBA00022840"/>
    </source>
</evidence>
<evidence type="ECO:0000256" key="4">
    <source>
        <dbReference type="ARBA" id="ARBA00022806"/>
    </source>
</evidence>
<evidence type="ECO:0000256" key="11">
    <source>
        <dbReference type="SAM" id="MobiDB-lite"/>
    </source>
</evidence>
<keyword evidence="6" id="KW-0413">Isomerase</keyword>
<evidence type="ECO:0000256" key="3">
    <source>
        <dbReference type="ARBA" id="ARBA00022801"/>
    </source>
</evidence>